<sequence length="63" mass="7207">MKTISQRSSFDKGNKTLIWFIFEVELTGFETQSDTTLSRWNSGYHSFQPKVPKLVLAELPATV</sequence>
<keyword evidence="2" id="KW-1185">Reference proteome</keyword>
<dbReference type="RefSeq" id="WP_162206795.1">
    <property type="nucleotide sequence ID" value="NZ_JAWXXR010000001.1"/>
</dbReference>
<evidence type="ECO:0000313" key="2">
    <source>
        <dbReference type="Proteomes" id="UP001272773"/>
    </source>
</evidence>
<dbReference type="EMBL" id="JAWXXR010000001">
    <property type="protein sequence ID" value="MDX6015087.1"/>
    <property type="molecule type" value="Genomic_DNA"/>
</dbReference>
<comment type="caution">
    <text evidence="1">The sequence shown here is derived from an EMBL/GenBank/DDBJ whole genome shotgun (WGS) entry which is preliminary data.</text>
</comment>
<dbReference type="GeneID" id="88622179"/>
<reference evidence="1 2" key="1">
    <citation type="submission" date="2023-11" db="EMBL/GenBank/DDBJ databases">
        <title>MicrobeMod: A computational toolkit for identifying prokaryotic methylation and restriction-modification with nanopore sequencing.</title>
        <authorList>
            <person name="Crits-Christoph A."/>
            <person name="Kang S.C."/>
            <person name="Lee H."/>
            <person name="Ostrov N."/>
        </authorList>
    </citation>
    <scope>NUCLEOTIDE SEQUENCE [LARGE SCALE GENOMIC DNA]</scope>
    <source>
        <strain evidence="1 2">ATCC BAA-2732</strain>
    </source>
</reference>
<evidence type="ECO:0000313" key="1">
    <source>
        <dbReference type="EMBL" id="MDX6015087.1"/>
    </source>
</evidence>
<protein>
    <submittedName>
        <fullName evidence="1">Uncharacterized protein</fullName>
    </submittedName>
</protein>
<name>A0ABU4Q6M0_9GAMM</name>
<dbReference type="Proteomes" id="UP001272773">
    <property type="component" value="Unassembled WGS sequence"/>
</dbReference>
<accession>A0ABU4Q6M0</accession>
<proteinExistence type="predicted"/>
<organism evidence="1 2">
    <name type="scientific">Shewanella indica</name>
    <dbReference type="NCBI Taxonomy" id="768528"/>
    <lineage>
        <taxon>Bacteria</taxon>
        <taxon>Pseudomonadati</taxon>
        <taxon>Pseudomonadota</taxon>
        <taxon>Gammaproteobacteria</taxon>
        <taxon>Alteromonadales</taxon>
        <taxon>Shewanellaceae</taxon>
        <taxon>Shewanella</taxon>
    </lineage>
</organism>
<gene>
    <name evidence="1" type="ORF">SIL79_01685</name>
</gene>